<dbReference type="SMART" id="SM00634">
    <property type="entry name" value="BID_1"/>
    <property type="match status" value="1"/>
</dbReference>
<feature type="signal peptide" evidence="2">
    <location>
        <begin position="1"/>
        <end position="20"/>
    </location>
</feature>
<evidence type="ECO:0000256" key="2">
    <source>
        <dbReference type="SAM" id="SignalP"/>
    </source>
</evidence>
<feature type="domain" description="Big-1" evidence="3">
    <location>
        <begin position="164"/>
        <end position="261"/>
    </location>
</feature>
<sequence>MRYLKYVFACLLAALLVACGGGGNPGGTSSGGSGGGSTTGPTMTLELLSGAGVSASALSTVEIGTARATLKDASGAPIKGVIVTFTGGSLLTVSPVSATALTDESGHASVEVRANSTTSQGAVSIGASAVVSTSVTVTAQKAISITSAPTTGVVNPQALANALNFLDINPSDKSIVLAGSGGNGRSESATLRFRVVDNNNTPVQGAVIDFSVVPASVVTLNIVSATSDSDGVVLTTVSSKNVATAVVVKAVVNGRSITSQSDQLLVTTGVATQAGFDLSASKFNLNSAISGDSSVITVRIRDANGNPVADGVPVVFTSDYGAVGSSSQGGCVTLNGLCTVNYVVQNPRPPDGQLITVIASTQVGSGVSISDNIQLSAVNPGSLDVFDADDSSGVAVTELDLAGVTAADGVCTKAFPDYFVGTAGVLAAPANTAVTLAGLTTGLTAAVVSGSPILDSLVLGVRTPISFTVAMSTTVGTFPCVVGGTNGIAIAPLQFKFTSGTIVGTRTINVKYRY</sequence>
<reference evidence="4 5" key="1">
    <citation type="submission" date="2023-07" db="EMBL/GenBank/DDBJ databases">
        <title>Sorghum-associated microbial communities from plants grown in Nebraska, USA.</title>
        <authorList>
            <person name="Schachtman D."/>
        </authorList>
    </citation>
    <scope>NUCLEOTIDE SEQUENCE [LARGE SCALE GENOMIC DNA]</scope>
    <source>
        <strain evidence="4 5">BE313</strain>
    </source>
</reference>
<gene>
    <name evidence="4" type="ORF">J2X19_004822</name>
</gene>
<comment type="similarity">
    <text evidence="1">Belongs to the intimin/invasin family.</text>
</comment>
<dbReference type="EMBL" id="JAVDXT010000006">
    <property type="protein sequence ID" value="MDR7380120.1"/>
    <property type="molecule type" value="Genomic_DNA"/>
</dbReference>
<name>A0ABU2CFJ7_9BURK</name>
<evidence type="ECO:0000313" key="4">
    <source>
        <dbReference type="EMBL" id="MDR7380120.1"/>
    </source>
</evidence>
<keyword evidence="2" id="KW-0732">Signal</keyword>
<dbReference type="PROSITE" id="PS51257">
    <property type="entry name" value="PROKAR_LIPOPROTEIN"/>
    <property type="match status" value="1"/>
</dbReference>
<dbReference type="InterPro" id="IPR013783">
    <property type="entry name" value="Ig-like_fold"/>
</dbReference>
<accession>A0ABU2CFJ7</accession>
<evidence type="ECO:0000259" key="3">
    <source>
        <dbReference type="SMART" id="SM00634"/>
    </source>
</evidence>
<organism evidence="4 5">
    <name type="scientific">Rhodoferax ferrireducens</name>
    <dbReference type="NCBI Taxonomy" id="192843"/>
    <lineage>
        <taxon>Bacteria</taxon>
        <taxon>Pseudomonadati</taxon>
        <taxon>Pseudomonadota</taxon>
        <taxon>Betaproteobacteria</taxon>
        <taxon>Burkholderiales</taxon>
        <taxon>Comamonadaceae</taxon>
        <taxon>Rhodoferax</taxon>
    </lineage>
</organism>
<dbReference type="Gene3D" id="2.60.40.10">
    <property type="entry name" value="Immunoglobulins"/>
    <property type="match status" value="3"/>
</dbReference>
<feature type="chain" id="PRO_5045843033" evidence="2">
    <location>
        <begin position="21"/>
        <end position="514"/>
    </location>
</feature>
<dbReference type="InterPro" id="IPR003344">
    <property type="entry name" value="Big_1_dom"/>
</dbReference>
<dbReference type="InterPro" id="IPR008964">
    <property type="entry name" value="Invasin/intimin_cell_adhesion"/>
</dbReference>
<comment type="caution">
    <text evidence="4">The sequence shown here is derived from an EMBL/GenBank/DDBJ whole genome shotgun (WGS) entry which is preliminary data.</text>
</comment>
<protein>
    <submittedName>
        <fullName evidence="4">Protocatechuate 3,4-dioxygenase beta subunit</fullName>
    </submittedName>
</protein>
<keyword evidence="5" id="KW-1185">Reference proteome</keyword>
<dbReference type="Proteomes" id="UP001180487">
    <property type="component" value="Unassembled WGS sequence"/>
</dbReference>
<dbReference type="SUPFAM" id="SSF49373">
    <property type="entry name" value="Invasin/intimin cell-adhesion fragments"/>
    <property type="match status" value="3"/>
</dbReference>
<evidence type="ECO:0000256" key="1">
    <source>
        <dbReference type="ARBA" id="ARBA00010116"/>
    </source>
</evidence>
<evidence type="ECO:0000313" key="5">
    <source>
        <dbReference type="Proteomes" id="UP001180487"/>
    </source>
</evidence>
<dbReference type="RefSeq" id="WP_310377015.1">
    <property type="nucleotide sequence ID" value="NZ_JAVDXT010000006.1"/>
</dbReference>
<proteinExistence type="inferred from homology"/>